<dbReference type="PANTHER" id="PTHR47842:SF1">
    <property type="entry name" value="DUF676 DOMAIN-CONTAINING PROTEIN"/>
    <property type="match status" value="1"/>
</dbReference>
<dbReference type="SUPFAM" id="SSF53474">
    <property type="entry name" value="alpha/beta-Hydrolases"/>
    <property type="match status" value="1"/>
</dbReference>
<keyword evidence="2" id="KW-1185">Reference proteome</keyword>
<accession>A0A9P5N2R3</accession>
<protein>
    <recommendedName>
        <fullName evidence="3">DUF676 domain-containing protein</fullName>
    </recommendedName>
</protein>
<dbReference type="InterPro" id="IPR029058">
    <property type="entry name" value="AB_hydrolase_fold"/>
</dbReference>
<gene>
    <name evidence="1" type="ORF">DFH94DRAFT_716403</name>
</gene>
<evidence type="ECO:0000313" key="2">
    <source>
        <dbReference type="Proteomes" id="UP000759537"/>
    </source>
</evidence>
<evidence type="ECO:0008006" key="3">
    <source>
        <dbReference type="Google" id="ProtNLM"/>
    </source>
</evidence>
<reference evidence="1" key="1">
    <citation type="submission" date="2019-10" db="EMBL/GenBank/DDBJ databases">
        <authorList>
            <consortium name="DOE Joint Genome Institute"/>
            <person name="Kuo A."/>
            <person name="Miyauchi S."/>
            <person name="Kiss E."/>
            <person name="Drula E."/>
            <person name="Kohler A."/>
            <person name="Sanchez-Garcia M."/>
            <person name="Andreopoulos B."/>
            <person name="Barry K.W."/>
            <person name="Bonito G."/>
            <person name="Buee M."/>
            <person name="Carver A."/>
            <person name="Chen C."/>
            <person name="Cichocki N."/>
            <person name="Clum A."/>
            <person name="Culley D."/>
            <person name="Crous P.W."/>
            <person name="Fauchery L."/>
            <person name="Girlanda M."/>
            <person name="Hayes R."/>
            <person name="Keri Z."/>
            <person name="LaButti K."/>
            <person name="Lipzen A."/>
            <person name="Lombard V."/>
            <person name="Magnuson J."/>
            <person name="Maillard F."/>
            <person name="Morin E."/>
            <person name="Murat C."/>
            <person name="Nolan M."/>
            <person name="Ohm R."/>
            <person name="Pangilinan J."/>
            <person name="Pereira M."/>
            <person name="Perotto S."/>
            <person name="Peter M."/>
            <person name="Riley R."/>
            <person name="Sitrit Y."/>
            <person name="Stielow B."/>
            <person name="Szollosi G."/>
            <person name="Zifcakova L."/>
            <person name="Stursova M."/>
            <person name="Spatafora J.W."/>
            <person name="Tedersoo L."/>
            <person name="Vaario L.-M."/>
            <person name="Yamada A."/>
            <person name="Yan M."/>
            <person name="Wang P."/>
            <person name="Xu J."/>
            <person name="Bruns T."/>
            <person name="Baldrian P."/>
            <person name="Vilgalys R."/>
            <person name="Henrissat B."/>
            <person name="Grigoriev I.V."/>
            <person name="Hibbett D."/>
            <person name="Nagy L.G."/>
            <person name="Martin F.M."/>
        </authorList>
    </citation>
    <scope>NUCLEOTIDE SEQUENCE</scope>
    <source>
        <strain evidence="1">Prilba</strain>
    </source>
</reference>
<dbReference type="OrthoDB" id="442243at2759"/>
<dbReference type="EMBL" id="WHVB01000003">
    <property type="protein sequence ID" value="KAF8484840.1"/>
    <property type="molecule type" value="Genomic_DNA"/>
</dbReference>
<reference evidence="1" key="2">
    <citation type="journal article" date="2020" name="Nat. Commun.">
        <title>Large-scale genome sequencing of mycorrhizal fungi provides insights into the early evolution of symbiotic traits.</title>
        <authorList>
            <person name="Miyauchi S."/>
            <person name="Kiss E."/>
            <person name="Kuo A."/>
            <person name="Drula E."/>
            <person name="Kohler A."/>
            <person name="Sanchez-Garcia M."/>
            <person name="Morin E."/>
            <person name="Andreopoulos B."/>
            <person name="Barry K.W."/>
            <person name="Bonito G."/>
            <person name="Buee M."/>
            <person name="Carver A."/>
            <person name="Chen C."/>
            <person name="Cichocki N."/>
            <person name="Clum A."/>
            <person name="Culley D."/>
            <person name="Crous P.W."/>
            <person name="Fauchery L."/>
            <person name="Girlanda M."/>
            <person name="Hayes R.D."/>
            <person name="Keri Z."/>
            <person name="LaButti K."/>
            <person name="Lipzen A."/>
            <person name="Lombard V."/>
            <person name="Magnuson J."/>
            <person name="Maillard F."/>
            <person name="Murat C."/>
            <person name="Nolan M."/>
            <person name="Ohm R.A."/>
            <person name="Pangilinan J."/>
            <person name="Pereira M.F."/>
            <person name="Perotto S."/>
            <person name="Peter M."/>
            <person name="Pfister S."/>
            <person name="Riley R."/>
            <person name="Sitrit Y."/>
            <person name="Stielow J.B."/>
            <person name="Szollosi G."/>
            <person name="Zifcakova L."/>
            <person name="Stursova M."/>
            <person name="Spatafora J.W."/>
            <person name="Tedersoo L."/>
            <person name="Vaario L.M."/>
            <person name="Yamada A."/>
            <person name="Yan M."/>
            <person name="Wang P."/>
            <person name="Xu J."/>
            <person name="Bruns T."/>
            <person name="Baldrian P."/>
            <person name="Vilgalys R."/>
            <person name="Dunand C."/>
            <person name="Henrissat B."/>
            <person name="Grigoriev I.V."/>
            <person name="Hibbett D."/>
            <person name="Nagy L.G."/>
            <person name="Martin F.M."/>
        </authorList>
    </citation>
    <scope>NUCLEOTIDE SEQUENCE</scope>
    <source>
        <strain evidence="1">Prilba</strain>
    </source>
</reference>
<comment type="caution">
    <text evidence="1">The sequence shown here is derived from an EMBL/GenBank/DDBJ whole genome shotgun (WGS) entry which is preliminary data.</text>
</comment>
<proteinExistence type="predicted"/>
<dbReference type="PANTHER" id="PTHR47842">
    <property type="entry name" value="EXPRESSED PROTEIN"/>
    <property type="match status" value="1"/>
</dbReference>
<dbReference type="Gene3D" id="3.40.50.1820">
    <property type="entry name" value="alpha/beta hydrolase"/>
    <property type="match status" value="1"/>
</dbReference>
<dbReference type="AlphaFoldDB" id="A0A9P5N2R3"/>
<dbReference type="Proteomes" id="UP000759537">
    <property type="component" value="Unassembled WGS sequence"/>
</dbReference>
<organism evidence="1 2">
    <name type="scientific">Russula ochroleuca</name>
    <dbReference type="NCBI Taxonomy" id="152965"/>
    <lineage>
        <taxon>Eukaryota</taxon>
        <taxon>Fungi</taxon>
        <taxon>Dikarya</taxon>
        <taxon>Basidiomycota</taxon>
        <taxon>Agaricomycotina</taxon>
        <taxon>Agaricomycetes</taxon>
        <taxon>Russulales</taxon>
        <taxon>Russulaceae</taxon>
        <taxon>Russula</taxon>
    </lineage>
</organism>
<evidence type="ECO:0000313" key="1">
    <source>
        <dbReference type="EMBL" id="KAF8484840.1"/>
    </source>
</evidence>
<sequence>MSSTPQQAPSNSLGSSQPTQQTPLDVILIIFIHGFKGDDTTFGDFPSRLQHILSETVQGAVIEPVLFPSYDTKGDLNKAVERFADWLTTLTVQKEVAHSLGGGTSRAKIVLCGHSMGGLLAADSLDAFINTRPDINAPLWPNIIACLAFDTPYLGLNPNLFKNSATKAADYVQNVHKTASGLWGAFSQPQKLATPVAKPAGLLPAPAPASSPGRWGSWGTAAYAVGGALVAGAVAGTAYYHRADIETGYGALTEHMQYVGALWDKDALAMRVHCLVEGETKHGVIFRTFYTVIPSGPPANLPPRTFCILPEPSSDAIQRFVPAPNTLAENEVRAHVTMFEPTKNDGYYQLGLEAAAVIRQAIANGRSADHSTTVESAVDNQMKETDAGIGWQTDAGSGQGSDLLL</sequence>
<name>A0A9P5N2R3_9AGAM</name>